<dbReference type="InterPro" id="IPR013730">
    <property type="entry name" value="Fyv7/TAP26"/>
</dbReference>
<feature type="region of interest" description="Disordered" evidence="1">
    <location>
        <begin position="36"/>
        <end position="74"/>
    </location>
</feature>
<organism evidence="2 3">
    <name type="scientific">Trichuris muris</name>
    <name type="common">Mouse whipworm</name>
    <dbReference type="NCBI Taxonomy" id="70415"/>
    <lineage>
        <taxon>Eukaryota</taxon>
        <taxon>Metazoa</taxon>
        <taxon>Ecdysozoa</taxon>
        <taxon>Nematoda</taxon>
        <taxon>Enoplea</taxon>
        <taxon>Dorylaimia</taxon>
        <taxon>Trichinellida</taxon>
        <taxon>Trichuridae</taxon>
        <taxon>Trichuris</taxon>
    </lineage>
</organism>
<dbReference type="Pfam" id="PF08524">
    <property type="entry name" value="rRNA_processing"/>
    <property type="match status" value="1"/>
</dbReference>
<dbReference type="PANTHER" id="PTHR15657">
    <property type="entry name" value="THYROID TRANSCRIPTION FACTOR 1-ASSOCIATED PROTEIN 26"/>
    <property type="match status" value="1"/>
</dbReference>
<sequence>MSNEVKFEQKNFHGGKKRKLHTYEKARLAYERIQEEKKQKKLEKQQREKKRQEALDRSKQARMEKRKLLYKRSRKGQPALGLQIKYLLSKIEKQKTKDER</sequence>
<protein>
    <submittedName>
        <fullName evidence="3">rRNA-processing protein FYV7</fullName>
    </submittedName>
</protein>
<feature type="region of interest" description="Disordered" evidence="1">
    <location>
        <begin position="1"/>
        <end position="20"/>
    </location>
</feature>
<dbReference type="PRINTS" id="PR01854">
    <property type="entry name" value="BR22PROTEIN"/>
</dbReference>
<evidence type="ECO:0000313" key="3">
    <source>
        <dbReference type="WBParaSite" id="TMUE_3000012906.1"/>
    </source>
</evidence>
<keyword evidence="2" id="KW-1185">Reference proteome</keyword>
<dbReference type="Proteomes" id="UP000046395">
    <property type="component" value="Unassembled WGS sequence"/>
</dbReference>
<dbReference type="AlphaFoldDB" id="A0A5S6QZU6"/>
<name>A0A5S6QZU6_TRIMR</name>
<evidence type="ECO:0000256" key="1">
    <source>
        <dbReference type="SAM" id="MobiDB-lite"/>
    </source>
</evidence>
<feature type="compositionally biased region" description="Basic and acidic residues" evidence="1">
    <location>
        <begin position="1"/>
        <end position="11"/>
    </location>
</feature>
<feature type="compositionally biased region" description="Basic and acidic residues" evidence="1">
    <location>
        <begin position="36"/>
        <end position="67"/>
    </location>
</feature>
<dbReference type="STRING" id="70415.A0A5S6QZU6"/>
<dbReference type="GO" id="GO:0005634">
    <property type="term" value="C:nucleus"/>
    <property type="evidence" value="ECO:0007669"/>
    <property type="project" value="TreeGrafter"/>
</dbReference>
<dbReference type="PANTHER" id="PTHR15657:SF1">
    <property type="entry name" value="THYROID TRANSCRIPTION FACTOR 1-ASSOCIATED PROTEIN 26"/>
    <property type="match status" value="1"/>
</dbReference>
<proteinExistence type="predicted"/>
<accession>A0A5S6QZU6</accession>
<reference evidence="3" key="1">
    <citation type="submission" date="2019-12" db="UniProtKB">
        <authorList>
            <consortium name="WormBaseParasite"/>
        </authorList>
    </citation>
    <scope>IDENTIFICATION</scope>
</reference>
<evidence type="ECO:0000313" key="2">
    <source>
        <dbReference type="Proteomes" id="UP000046395"/>
    </source>
</evidence>
<dbReference type="WBParaSite" id="TMUE_3000012906.1">
    <property type="protein sequence ID" value="TMUE_3000012906.1"/>
    <property type="gene ID" value="WBGene00286646"/>
</dbReference>